<evidence type="ECO:0000259" key="6">
    <source>
        <dbReference type="Pfam" id="PF15037"/>
    </source>
</evidence>
<feature type="signal peptide" evidence="5">
    <location>
        <begin position="1"/>
        <end position="16"/>
    </location>
</feature>
<dbReference type="EMBL" id="OX395135">
    <property type="protein sequence ID" value="CAI5785306.1"/>
    <property type="molecule type" value="Genomic_DNA"/>
</dbReference>
<evidence type="ECO:0000256" key="1">
    <source>
        <dbReference type="ARBA" id="ARBA00004251"/>
    </source>
</evidence>
<dbReference type="GO" id="GO:0030368">
    <property type="term" value="F:interleukin-17 receptor activity"/>
    <property type="evidence" value="ECO:0007669"/>
    <property type="project" value="InterPro"/>
</dbReference>
<feature type="transmembrane region" description="Helical" evidence="4">
    <location>
        <begin position="466"/>
        <end position="485"/>
    </location>
</feature>
<gene>
    <name evidence="7" type="ORF">PODLI_1B029927</name>
</gene>
<dbReference type="Pfam" id="PF15037">
    <property type="entry name" value="IL17_R_N"/>
    <property type="match status" value="1"/>
</dbReference>
<evidence type="ECO:0000256" key="2">
    <source>
        <dbReference type="ARBA" id="ARBA00022475"/>
    </source>
</evidence>
<dbReference type="InterPro" id="IPR027841">
    <property type="entry name" value="IL-17_rcpt_C/E_N"/>
</dbReference>
<keyword evidence="4" id="KW-0812">Transmembrane</keyword>
<name>A0AA35PDV5_9SAUR</name>
<sequence length="519" mass="58145">MLFKLQIFAMFWGAYGYQLIPRIEECGLTCSQGFICRTQSSSGILSSFCHPAPASLSPTTLRSMKLWTTMKCAGQRECSLLLSVKGTLHLEENIRGIEICYLSMETQNSQCVRVKILKDINVKSAVRKVKVQFNCFEVSAGQHLHVTMRTIPNYCGVKKDQEYYVEDCRNSDVEENIPVCFVPGIRIVYDVDRVRKTILVDISEAVEGTDYYVRLCHQWFLCEDVGPVALIQGKDLVKPVSLQYTQLLPCLCIEAWPAIPDAQRTQLCPFKNDTKALWDNIIYNPNTKTLEWEAACPVHVTVSLCQLMKTNDQCVDLENTANIAAEKVKYSRVDAQPNLCMKFATKHGSWVRCPFARGNPQAWEMNLAVMDNRIEVSFMSQAAEAKFSVHVCNKTEASLCNSTGIHQPISVAGLSSTYVNISGKTCGSDICIQGRRTDVDYSIPSHICDLPCISATRSQERDENSLSILSLIALLVLTVTMMGLLGHKLLSVFHKESHKEKCTAQTKMQSMKSTCSLHL</sequence>
<keyword evidence="2" id="KW-1003">Cell membrane</keyword>
<evidence type="ECO:0000256" key="4">
    <source>
        <dbReference type="SAM" id="Phobius"/>
    </source>
</evidence>
<accession>A0AA35PDV5</accession>
<keyword evidence="4" id="KW-1133">Transmembrane helix</keyword>
<protein>
    <recommendedName>
        <fullName evidence="6">Interleukin-17 receptor C/E N-terminal domain-containing protein</fullName>
    </recommendedName>
</protein>
<proteinExistence type="predicted"/>
<dbReference type="AlphaFoldDB" id="A0AA35PDV5"/>
<feature type="chain" id="PRO_5041430804" description="Interleukin-17 receptor C/E N-terminal domain-containing protein" evidence="5">
    <location>
        <begin position="17"/>
        <end position="519"/>
    </location>
</feature>
<dbReference type="InterPro" id="IPR039465">
    <property type="entry name" value="IL-17_rcpt-like"/>
</dbReference>
<reference evidence="7" key="1">
    <citation type="submission" date="2022-12" db="EMBL/GenBank/DDBJ databases">
        <authorList>
            <person name="Alioto T."/>
            <person name="Alioto T."/>
            <person name="Gomez Garrido J."/>
        </authorList>
    </citation>
    <scope>NUCLEOTIDE SEQUENCE</scope>
</reference>
<keyword evidence="8" id="KW-1185">Reference proteome</keyword>
<keyword evidence="4" id="KW-0472">Membrane</keyword>
<evidence type="ECO:0000313" key="8">
    <source>
        <dbReference type="Proteomes" id="UP001178461"/>
    </source>
</evidence>
<dbReference type="Proteomes" id="UP001178461">
    <property type="component" value="Chromosome 10"/>
</dbReference>
<evidence type="ECO:0000256" key="3">
    <source>
        <dbReference type="ARBA" id="ARBA00022729"/>
    </source>
</evidence>
<organism evidence="7 8">
    <name type="scientific">Podarcis lilfordi</name>
    <name type="common">Lilford's wall lizard</name>
    <dbReference type="NCBI Taxonomy" id="74358"/>
    <lineage>
        <taxon>Eukaryota</taxon>
        <taxon>Metazoa</taxon>
        <taxon>Chordata</taxon>
        <taxon>Craniata</taxon>
        <taxon>Vertebrata</taxon>
        <taxon>Euteleostomi</taxon>
        <taxon>Lepidosauria</taxon>
        <taxon>Squamata</taxon>
        <taxon>Bifurcata</taxon>
        <taxon>Unidentata</taxon>
        <taxon>Episquamata</taxon>
        <taxon>Laterata</taxon>
        <taxon>Lacertibaenia</taxon>
        <taxon>Lacertidae</taxon>
        <taxon>Podarcis</taxon>
    </lineage>
</organism>
<dbReference type="PANTHER" id="PTHR15583">
    <property type="entry name" value="INTERLEUKIN-17 RECEPTOR"/>
    <property type="match status" value="1"/>
</dbReference>
<feature type="domain" description="Interleukin-17 receptor C/E N-terminal" evidence="6">
    <location>
        <begin position="107"/>
        <end position="357"/>
    </location>
</feature>
<evidence type="ECO:0000313" key="7">
    <source>
        <dbReference type="EMBL" id="CAI5785306.1"/>
    </source>
</evidence>
<keyword evidence="3 5" id="KW-0732">Signal</keyword>
<dbReference type="Gene3D" id="2.60.40.2160">
    <property type="entry name" value="Interleukin-17 receptor A/B, fibronectin-III-like domain 1"/>
    <property type="match status" value="1"/>
</dbReference>
<comment type="subcellular location">
    <subcellularLocation>
        <location evidence="1">Cell membrane</location>
        <topology evidence="1">Single-pass type I membrane protein</topology>
    </subcellularLocation>
</comment>
<dbReference type="PANTHER" id="PTHR15583:SF10">
    <property type="entry name" value="INTERLEUKIN-17 RECEPTOR E-LIKE-RELATED"/>
    <property type="match status" value="1"/>
</dbReference>
<dbReference type="GO" id="GO:0005886">
    <property type="term" value="C:plasma membrane"/>
    <property type="evidence" value="ECO:0007669"/>
    <property type="project" value="UniProtKB-SubCell"/>
</dbReference>
<evidence type="ECO:0000256" key="5">
    <source>
        <dbReference type="SAM" id="SignalP"/>
    </source>
</evidence>
<dbReference type="InterPro" id="IPR038683">
    <property type="entry name" value="IL17RA/B_FnIII-like_1_sf"/>
</dbReference>